<name>A0A9J5ZRH0_SOLCO</name>
<protein>
    <submittedName>
        <fullName evidence="1">Uncharacterized protein</fullName>
    </submittedName>
</protein>
<sequence length="130" mass="14587">MAPIVIKNNQLVICRISLISFGESDLLLPGHIYVHPRWSNITNSLLPHVHGEQLEYKSNANVCKVFDELPGRYKDSNPLCRSSKLIELSISPNDLVNSVSRLAVVSCCNDDAKNEDKNDEEDIVTIRDEP</sequence>
<dbReference type="EMBL" id="JACXVP010000003">
    <property type="protein sequence ID" value="KAG5614809.1"/>
    <property type="molecule type" value="Genomic_DNA"/>
</dbReference>
<evidence type="ECO:0000313" key="2">
    <source>
        <dbReference type="Proteomes" id="UP000824120"/>
    </source>
</evidence>
<organism evidence="1 2">
    <name type="scientific">Solanum commersonii</name>
    <name type="common">Commerson's wild potato</name>
    <name type="synonym">Commerson's nightshade</name>
    <dbReference type="NCBI Taxonomy" id="4109"/>
    <lineage>
        <taxon>Eukaryota</taxon>
        <taxon>Viridiplantae</taxon>
        <taxon>Streptophyta</taxon>
        <taxon>Embryophyta</taxon>
        <taxon>Tracheophyta</taxon>
        <taxon>Spermatophyta</taxon>
        <taxon>Magnoliopsida</taxon>
        <taxon>eudicotyledons</taxon>
        <taxon>Gunneridae</taxon>
        <taxon>Pentapetalae</taxon>
        <taxon>asterids</taxon>
        <taxon>lamiids</taxon>
        <taxon>Solanales</taxon>
        <taxon>Solanaceae</taxon>
        <taxon>Solanoideae</taxon>
        <taxon>Solaneae</taxon>
        <taxon>Solanum</taxon>
    </lineage>
</organism>
<keyword evidence="2" id="KW-1185">Reference proteome</keyword>
<dbReference type="AlphaFoldDB" id="A0A9J5ZRH0"/>
<gene>
    <name evidence="1" type="ORF">H5410_014633</name>
</gene>
<accession>A0A9J5ZRH0</accession>
<evidence type="ECO:0000313" key="1">
    <source>
        <dbReference type="EMBL" id="KAG5614809.1"/>
    </source>
</evidence>
<reference evidence="1 2" key="1">
    <citation type="submission" date="2020-09" db="EMBL/GenBank/DDBJ databases">
        <title>De no assembly of potato wild relative species, Solanum commersonii.</title>
        <authorList>
            <person name="Cho K."/>
        </authorList>
    </citation>
    <scope>NUCLEOTIDE SEQUENCE [LARGE SCALE GENOMIC DNA]</scope>
    <source>
        <strain evidence="1">LZ3.2</strain>
        <tissue evidence="1">Leaf</tissue>
    </source>
</reference>
<proteinExistence type="predicted"/>
<dbReference type="Proteomes" id="UP000824120">
    <property type="component" value="Chromosome 3"/>
</dbReference>
<comment type="caution">
    <text evidence="1">The sequence shown here is derived from an EMBL/GenBank/DDBJ whole genome shotgun (WGS) entry which is preliminary data.</text>
</comment>